<keyword evidence="2" id="KW-0812">Transmembrane</keyword>
<reference evidence="3" key="1">
    <citation type="submission" date="2022-11" db="EMBL/GenBank/DDBJ databases">
        <authorList>
            <person name="Morgan W.R."/>
            <person name="Tartar A."/>
        </authorList>
    </citation>
    <scope>NUCLEOTIDE SEQUENCE</scope>
    <source>
        <strain evidence="3">ARSEF 373</strain>
    </source>
</reference>
<comment type="caution">
    <text evidence="3">The sequence shown here is derived from an EMBL/GenBank/DDBJ whole genome shotgun (WGS) entry which is preliminary data.</text>
</comment>
<dbReference type="AlphaFoldDB" id="A0AAV2YJI3"/>
<dbReference type="Proteomes" id="UP001146120">
    <property type="component" value="Unassembled WGS sequence"/>
</dbReference>
<evidence type="ECO:0000256" key="2">
    <source>
        <dbReference type="SAM" id="Phobius"/>
    </source>
</evidence>
<proteinExistence type="predicted"/>
<keyword evidence="2" id="KW-0472">Membrane</keyword>
<reference evidence="3" key="2">
    <citation type="journal article" date="2023" name="Microbiol Resour">
        <title>Decontamination and Annotation of the Draft Genome Sequence of the Oomycete Lagenidium giganteum ARSEF 373.</title>
        <authorList>
            <person name="Morgan W.R."/>
            <person name="Tartar A."/>
        </authorList>
    </citation>
    <scope>NUCLEOTIDE SEQUENCE</scope>
    <source>
        <strain evidence="3">ARSEF 373</strain>
    </source>
</reference>
<feature type="compositionally biased region" description="Low complexity" evidence="1">
    <location>
        <begin position="216"/>
        <end position="227"/>
    </location>
</feature>
<feature type="compositionally biased region" description="Basic and acidic residues" evidence="1">
    <location>
        <begin position="146"/>
        <end position="161"/>
    </location>
</feature>
<evidence type="ECO:0000313" key="3">
    <source>
        <dbReference type="EMBL" id="DAZ94105.1"/>
    </source>
</evidence>
<feature type="compositionally biased region" description="Basic and acidic residues" evidence="1">
    <location>
        <begin position="185"/>
        <end position="204"/>
    </location>
</feature>
<accession>A0AAV2YJI3</accession>
<protein>
    <submittedName>
        <fullName evidence="3">Uncharacterized protein</fullName>
    </submittedName>
</protein>
<feature type="region of interest" description="Disordered" evidence="1">
    <location>
        <begin position="140"/>
        <end position="238"/>
    </location>
</feature>
<dbReference type="EMBL" id="DAKRPA010000269">
    <property type="protein sequence ID" value="DAZ94105.1"/>
    <property type="molecule type" value="Genomic_DNA"/>
</dbReference>
<name>A0AAV2YJI3_9STRA</name>
<feature type="transmembrane region" description="Helical" evidence="2">
    <location>
        <begin position="51"/>
        <end position="72"/>
    </location>
</feature>
<evidence type="ECO:0000313" key="4">
    <source>
        <dbReference type="Proteomes" id="UP001146120"/>
    </source>
</evidence>
<keyword evidence="4" id="KW-1185">Reference proteome</keyword>
<gene>
    <name evidence="3" type="ORF">N0F65_007939</name>
</gene>
<sequence length="238" mass="27036">MDEDVDKESPLELATKQTVVAALEFFLSYALVESFFECPDPSRRDDEELKYLYYMAWVPGICGLVLGFGHWVLPACAPAPDNFDAHVRHGKIFWWVLSFVFLVVDKRMVLKRGPALQLAIVFSACDVLRYEMEVKNLIEDEEEELGGDHEPVESDERDDHAVPAGPMADPSIPVKALQHMNSNSDSHRDTVPMVNDVDHRELMHGYEPPTSTYDTNQPPNQQPAPYQGRPNKSFVYEL</sequence>
<feature type="transmembrane region" description="Helical" evidence="2">
    <location>
        <begin position="92"/>
        <end position="110"/>
    </location>
</feature>
<keyword evidence="2" id="KW-1133">Transmembrane helix</keyword>
<organism evidence="3 4">
    <name type="scientific">Lagenidium giganteum</name>
    <dbReference type="NCBI Taxonomy" id="4803"/>
    <lineage>
        <taxon>Eukaryota</taxon>
        <taxon>Sar</taxon>
        <taxon>Stramenopiles</taxon>
        <taxon>Oomycota</taxon>
        <taxon>Peronosporomycetes</taxon>
        <taxon>Pythiales</taxon>
        <taxon>Pythiaceae</taxon>
    </lineage>
</organism>
<evidence type="ECO:0000256" key="1">
    <source>
        <dbReference type="SAM" id="MobiDB-lite"/>
    </source>
</evidence>